<dbReference type="Proteomes" id="UP000694892">
    <property type="component" value="Chromosome 8L"/>
</dbReference>
<dbReference type="PROSITE" id="PS00237">
    <property type="entry name" value="G_PROTEIN_RECEP_F1_1"/>
    <property type="match status" value="1"/>
</dbReference>
<evidence type="ECO:0000256" key="3">
    <source>
        <dbReference type="ARBA" id="ARBA00022692"/>
    </source>
</evidence>
<dbReference type="InterPro" id="IPR050516">
    <property type="entry name" value="Olfactory_GPCR"/>
</dbReference>
<evidence type="ECO:0000256" key="10">
    <source>
        <dbReference type="RuleBase" id="RU000688"/>
    </source>
</evidence>
<reference evidence="14" key="1">
    <citation type="journal article" date="2016" name="Nature">
        <title>Genome evolution in the allotetraploid frog Xenopus laevis.</title>
        <authorList>
            <person name="Session A.M."/>
            <person name="Uno Y."/>
            <person name="Kwon T."/>
            <person name="Chapman J.A."/>
            <person name="Toyoda A."/>
            <person name="Takahashi S."/>
            <person name="Fukui A."/>
            <person name="Hikosaka A."/>
            <person name="Suzuki A."/>
            <person name="Kondo M."/>
            <person name="van Heeringen S.J."/>
            <person name="Quigley I."/>
            <person name="Heinz S."/>
            <person name="Ogino H."/>
            <person name="Ochi H."/>
            <person name="Hellsten U."/>
            <person name="Lyons J.B."/>
            <person name="Simakov O."/>
            <person name="Putnam N."/>
            <person name="Stites J."/>
            <person name="Kuroki Y."/>
            <person name="Tanaka T."/>
            <person name="Michiue T."/>
            <person name="Watanabe M."/>
            <person name="Bogdanovic O."/>
            <person name="Lister R."/>
            <person name="Georgiou G."/>
            <person name="Paranjpe S.S."/>
            <person name="van Kruijsbergen I."/>
            <person name="Shu S."/>
            <person name="Carlson J."/>
            <person name="Kinoshita T."/>
            <person name="Ohta Y."/>
            <person name="Mawaribuchi S."/>
            <person name="Jenkins J."/>
            <person name="Grimwood J."/>
            <person name="Schmutz J."/>
            <person name="Mitros T."/>
            <person name="Mozaffari S.V."/>
            <person name="Suzuki Y."/>
            <person name="Haramoto Y."/>
            <person name="Yamamoto T.S."/>
            <person name="Takagi C."/>
            <person name="Heald R."/>
            <person name="Miller K."/>
            <person name="Haudenschild C."/>
            <person name="Kitzman J."/>
            <person name="Nakayama T."/>
            <person name="Izutsu Y."/>
            <person name="Robert J."/>
            <person name="Fortriede J."/>
            <person name="Burns K."/>
            <person name="Lotay V."/>
            <person name="Karimi K."/>
            <person name="Yasuoka Y."/>
            <person name="Dichmann D.S."/>
            <person name="Flajnik M.F."/>
            <person name="Houston D.W."/>
            <person name="Shendure J."/>
            <person name="DuPasquier L."/>
            <person name="Vize P.D."/>
            <person name="Zorn A.M."/>
            <person name="Ito M."/>
            <person name="Marcotte E.M."/>
            <person name="Wallingford J.B."/>
            <person name="Ito Y."/>
            <person name="Asashima M."/>
            <person name="Ueno N."/>
            <person name="Matsuda Y."/>
            <person name="Veenstra G.J."/>
            <person name="Fujiyama A."/>
            <person name="Harland R.M."/>
            <person name="Taira M."/>
            <person name="Rokhsar D.S."/>
        </authorList>
    </citation>
    <scope>NUCLEOTIDE SEQUENCE [LARGE SCALE GENOMIC DNA]</scope>
    <source>
        <strain evidence="14">J</strain>
    </source>
</reference>
<evidence type="ECO:0000256" key="7">
    <source>
        <dbReference type="ARBA" id="ARBA00023136"/>
    </source>
</evidence>
<dbReference type="GO" id="GO:0004984">
    <property type="term" value="F:olfactory receptor activity"/>
    <property type="evidence" value="ECO:0007669"/>
    <property type="project" value="InterPro"/>
</dbReference>
<evidence type="ECO:0000256" key="11">
    <source>
        <dbReference type="RuleBase" id="RU363047"/>
    </source>
</evidence>
<dbReference type="PROSITE" id="PS50262">
    <property type="entry name" value="G_PROTEIN_RECEP_F1_2"/>
    <property type="match status" value="1"/>
</dbReference>
<evidence type="ECO:0000313" key="13">
    <source>
        <dbReference type="EMBL" id="OCT69139.1"/>
    </source>
</evidence>
<evidence type="ECO:0000256" key="2">
    <source>
        <dbReference type="ARBA" id="ARBA00022475"/>
    </source>
</evidence>
<dbReference type="GO" id="GO:0004930">
    <property type="term" value="F:G protein-coupled receptor activity"/>
    <property type="evidence" value="ECO:0007669"/>
    <property type="project" value="UniProtKB-KW"/>
</dbReference>
<feature type="transmembrane region" description="Helical" evidence="11">
    <location>
        <begin position="101"/>
        <end position="123"/>
    </location>
</feature>
<evidence type="ECO:0000256" key="9">
    <source>
        <dbReference type="ARBA" id="ARBA00023224"/>
    </source>
</evidence>
<dbReference type="PANTHER" id="PTHR26452">
    <property type="entry name" value="OLFACTORY RECEPTOR"/>
    <property type="match status" value="1"/>
</dbReference>
<feature type="transmembrane region" description="Helical" evidence="11">
    <location>
        <begin position="245"/>
        <end position="264"/>
    </location>
</feature>
<evidence type="ECO:0000256" key="6">
    <source>
        <dbReference type="ARBA" id="ARBA00023040"/>
    </source>
</evidence>
<sequence>MTGMEYSNQTSMNRFILLGLSNIPYLQALYVLMFLIIFVITLFANLLLILVVKVNSQLHIPMYFFLSNLSIIDISFSSTIVPKIMAITVSQDKSISLLDCATQMFFCLGLGATECIILAVMAYDRYAAIYKPLHYTTIMNKRFCTSIAAGSWIICFINSAIHVYLTFQLPFCRSHDINHFFCEMPPFFLLSCQDTYLNEVVMYIAASIIGVCSFILTLVSYVYIISTILKIHSTAGRHKAFSTCASHLIVVSIYYGTILLMYMRPHSAYSPEVDKTVSIIYTTVTPMLNPIIYSIRNKHVKNTIKEKMCGLIKINSLASSRLYTYLFCTSSKIRKQ</sequence>
<feature type="transmembrane region" description="Helical" evidence="11">
    <location>
        <begin position="200"/>
        <end position="224"/>
    </location>
</feature>
<dbReference type="CDD" id="cd13954">
    <property type="entry name" value="7tmA_OR"/>
    <property type="match status" value="1"/>
</dbReference>
<proteinExistence type="inferred from homology"/>
<keyword evidence="11" id="KW-0716">Sensory transduction</keyword>
<feature type="transmembrane region" description="Helical" evidence="11">
    <location>
        <begin position="276"/>
        <end position="295"/>
    </location>
</feature>
<keyword evidence="6 10" id="KW-0297">G-protein coupled receptor</keyword>
<keyword evidence="3 10" id="KW-0812">Transmembrane</keyword>
<dbReference type="Pfam" id="PF13853">
    <property type="entry name" value="7tm_4"/>
    <property type="match status" value="1"/>
</dbReference>
<accession>A0A974H8X0</accession>
<evidence type="ECO:0000256" key="1">
    <source>
        <dbReference type="ARBA" id="ARBA00004651"/>
    </source>
</evidence>
<dbReference type="SUPFAM" id="SSF81321">
    <property type="entry name" value="Family A G protein-coupled receptor-like"/>
    <property type="match status" value="1"/>
</dbReference>
<dbReference type="Gene3D" id="1.20.1070.10">
    <property type="entry name" value="Rhodopsin 7-helix transmembrane proteins"/>
    <property type="match status" value="1"/>
</dbReference>
<keyword evidence="8 10" id="KW-0675">Receptor</keyword>
<dbReference type="InterPro" id="IPR017452">
    <property type="entry name" value="GPCR_Rhodpsn_7TM"/>
</dbReference>
<evidence type="ECO:0000313" key="14">
    <source>
        <dbReference type="Proteomes" id="UP000694892"/>
    </source>
</evidence>
<dbReference type="InterPro" id="IPR000725">
    <property type="entry name" value="Olfact_rcpt"/>
</dbReference>
<evidence type="ECO:0000256" key="4">
    <source>
        <dbReference type="ARBA" id="ARBA00022725"/>
    </source>
</evidence>
<evidence type="ECO:0000256" key="8">
    <source>
        <dbReference type="ARBA" id="ARBA00023170"/>
    </source>
</evidence>
<keyword evidence="2 11" id="KW-1003">Cell membrane</keyword>
<keyword evidence="7 11" id="KW-0472">Membrane</keyword>
<dbReference type="PRINTS" id="PR00245">
    <property type="entry name" value="OLFACTORYR"/>
</dbReference>
<dbReference type="EMBL" id="CM004480">
    <property type="protein sequence ID" value="OCT69139.1"/>
    <property type="molecule type" value="Genomic_DNA"/>
</dbReference>
<feature type="domain" description="G-protein coupled receptors family 1 profile" evidence="12">
    <location>
        <begin position="44"/>
        <end position="293"/>
    </location>
</feature>
<dbReference type="FunFam" id="1.20.1070.10:FF:000015">
    <property type="entry name" value="Olfactory receptor"/>
    <property type="match status" value="1"/>
</dbReference>
<feature type="transmembrane region" description="Helical" evidence="11">
    <location>
        <begin position="63"/>
        <end position="81"/>
    </location>
</feature>
<keyword evidence="9 10" id="KW-0807">Transducer</keyword>
<dbReference type="GO" id="GO:0005886">
    <property type="term" value="C:plasma membrane"/>
    <property type="evidence" value="ECO:0007669"/>
    <property type="project" value="UniProtKB-SubCell"/>
</dbReference>
<keyword evidence="4 11" id="KW-0552">Olfaction</keyword>
<dbReference type="OMA" id="EMPPFFL"/>
<dbReference type="InterPro" id="IPR000276">
    <property type="entry name" value="GPCR_Rhodpsn"/>
</dbReference>
<evidence type="ECO:0000259" key="12">
    <source>
        <dbReference type="PROSITE" id="PS50262"/>
    </source>
</evidence>
<organism evidence="13 14">
    <name type="scientific">Xenopus laevis</name>
    <name type="common">African clawed frog</name>
    <dbReference type="NCBI Taxonomy" id="8355"/>
    <lineage>
        <taxon>Eukaryota</taxon>
        <taxon>Metazoa</taxon>
        <taxon>Chordata</taxon>
        <taxon>Craniata</taxon>
        <taxon>Vertebrata</taxon>
        <taxon>Euteleostomi</taxon>
        <taxon>Amphibia</taxon>
        <taxon>Batrachia</taxon>
        <taxon>Anura</taxon>
        <taxon>Pipoidea</taxon>
        <taxon>Pipidae</taxon>
        <taxon>Xenopodinae</taxon>
        <taxon>Xenopus</taxon>
        <taxon>Xenopus</taxon>
    </lineage>
</organism>
<protein>
    <recommendedName>
        <fullName evidence="11">Olfactory receptor</fullName>
    </recommendedName>
</protein>
<gene>
    <name evidence="13" type="ORF">XELAEV_18040448mg</name>
</gene>
<name>A0A974H8X0_XENLA</name>
<dbReference type="PRINTS" id="PR00237">
    <property type="entry name" value="GPCRRHODOPSN"/>
</dbReference>
<comment type="subcellular location">
    <subcellularLocation>
        <location evidence="1 11">Cell membrane</location>
        <topology evidence="1 11">Multi-pass membrane protein</topology>
    </subcellularLocation>
</comment>
<comment type="similarity">
    <text evidence="10">Belongs to the G-protein coupled receptor 1 family.</text>
</comment>
<feature type="transmembrane region" description="Helical" evidence="11">
    <location>
        <begin position="28"/>
        <end position="51"/>
    </location>
</feature>
<evidence type="ECO:0000256" key="5">
    <source>
        <dbReference type="ARBA" id="ARBA00022989"/>
    </source>
</evidence>
<feature type="transmembrane region" description="Helical" evidence="11">
    <location>
        <begin position="143"/>
        <end position="165"/>
    </location>
</feature>
<dbReference type="AlphaFoldDB" id="A0A974H8X0"/>
<keyword evidence="5 11" id="KW-1133">Transmembrane helix</keyword>